<dbReference type="RefSeq" id="WP_186907742.1">
    <property type="nucleotide sequence ID" value="NZ_JACOPP010000010.1"/>
</dbReference>
<feature type="domain" description="Antitoxin SocA-like Panacea" evidence="1">
    <location>
        <begin position="28"/>
        <end position="118"/>
    </location>
</feature>
<name>A0A8J6JFI8_9FIRM</name>
<dbReference type="EMBL" id="JACOPP010000010">
    <property type="protein sequence ID" value="MBC5733855.1"/>
    <property type="molecule type" value="Genomic_DNA"/>
</dbReference>
<organism evidence="2 3">
    <name type="scientific">Lawsonibacter hominis</name>
    <dbReference type="NCBI Taxonomy" id="2763053"/>
    <lineage>
        <taxon>Bacteria</taxon>
        <taxon>Bacillati</taxon>
        <taxon>Bacillota</taxon>
        <taxon>Clostridia</taxon>
        <taxon>Eubacteriales</taxon>
        <taxon>Oscillospiraceae</taxon>
        <taxon>Lawsonibacter</taxon>
    </lineage>
</organism>
<protein>
    <submittedName>
        <fullName evidence="2">DUF4065 domain-containing protein</fullName>
    </submittedName>
</protein>
<gene>
    <name evidence="2" type="ORF">H8S57_08945</name>
</gene>
<comment type="caution">
    <text evidence="2">The sequence shown here is derived from an EMBL/GenBank/DDBJ whole genome shotgun (WGS) entry which is preliminary data.</text>
</comment>
<sequence length="146" mass="16518">MTYTAVDIAKYIVSYCSGKHRPVSNLKLQKMLYYTWIDYYKKTGTALFFNEICAWQLGPVVPDAYYEFCSYAGTPIIRTYDVELSSGDTAIINKIIEDYIPIPASTLVNRSHRKGGPWDTVYQDGLGNRGIIPFSLIKDMECVGTC</sequence>
<evidence type="ECO:0000259" key="1">
    <source>
        <dbReference type="Pfam" id="PF13274"/>
    </source>
</evidence>
<dbReference type="AlphaFoldDB" id="A0A8J6JFI8"/>
<reference evidence="2" key="1">
    <citation type="submission" date="2020-08" db="EMBL/GenBank/DDBJ databases">
        <title>Genome public.</title>
        <authorList>
            <person name="Liu C."/>
            <person name="Sun Q."/>
        </authorList>
    </citation>
    <scope>NUCLEOTIDE SEQUENCE</scope>
    <source>
        <strain evidence="2">NSJ-51</strain>
    </source>
</reference>
<dbReference type="Proteomes" id="UP000661435">
    <property type="component" value="Unassembled WGS sequence"/>
</dbReference>
<keyword evidence="3" id="KW-1185">Reference proteome</keyword>
<accession>A0A8J6JFI8</accession>
<dbReference type="InterPro" id="IPR025272">
    <property type="entry name" value="SocA_Panacea"/>
</dbReference>
<evidence type="ECO:0000313" key="3">
    <source>
        <dbReference type="Proteomes" id="UP000661435"/>
    </source>
</evidence>
<dbReference type="Pfam" id="PF13274">
    <property type="entry name" value="SocA_Panacea"/>
    <property type="match status" value="1"/>
</dbReference>
<proteinExistence type="predicted"/>
<evidence type="ECO:0000313" key="2">
    <source>
        <dbReference type="EMBL" id="MBC5733855.1"/>
    </source>
</evidence>